<dbReference type="InterPro" id="IPR011009">
    <property type="entry name" value="Kinase-like_dom_sf"/>
</dbReference>
<dbReference type="SUPFAM" id="SSF56112">
    <property type="entry name" value="Protein kinase-like (PK-like)"/>
    <property type="match status" value="1"/>
</dbReference>
<comment type="caution">
    <text evidence="1">The sequence shown here is derived from an EMBL/GenBank/DDBJ whole genome shotgun (WGS) entry which is preliminary data.</text>
</comment>
<evidence type="ECO:0000313" key="2">
    <source>
        <dbReference type="Proteomes" id="UP000552757"/>
    </source>
</evidence>
<evidence type="ECO:0008006" key="3">
    <source>
        <dbReference type="Google" id="ProtNLM"/>
    </source>
</evidence>
<protein>
    <recommendedName>
        <fullName evidence="3">DUF1679 domain-containing protein</fullName>
    </recommendedName>
</protein>
<dbReference type="PANTHER" id="PTHR11012:SF30">
    <property type="entry name" value="PROTEIN KINASE-LIKE DOMAIN-CONTAINING"/>
    <property type="match status" value="1"/>
</dbReference>
<dbReference type="RefSeq" id="WP_183955391.1">
    <property type="nucleotide sequence ID" value="NZ_JACIEB010000004.1"/>
</dbReference>
<dbReference type="AlphaFoldDB" id="A0A7W6DGS8"/>
<evidence type="ECO:0000313" key="1">
    <source>
        <dbReference type="EMBL" id="MBB3982314.1"/>
    </source>
</evidence>
<dbReference type="Gene3D" id="3.90.1200.10">
    <property type="match status" value="1"/>
</dbReference>
<dbReference type="InterPro" id="IPR004119">
    <property type="entry name" value="EcKL"/>
</dbReference>
<sequence>MNAAEAEPDAVIDRHLVARPYPARTTPLPHGRFTPDAEWLGSLMAHKYPGVVAQSMEVVQLFDSHTTKLRVAVEWNDAGKAAGLPRNLCIKSNWSGMFDNVDIHALEARFYHFLTSEMTANTATCYYADWDDDGSARGVIVLEDLNERGGKFGHSTQHAGVDGVASALADLAKLHAGLWDSPLITPDAAPWLPTSMHIPVDYDQVRIMWHWIGENLKDPNFRAIAPQHYLDDPRRVERAYDRLVDFERAFDAPYCIILGDCHQGNTYMLPNGERMWVDWQLGRRGRPWRDLTYFTVGSLTIEERRHSHRDLIAHYRDCLIKEGATNVIDLDTIWNEQIPRWVMYGIQAWVANMDHWGQNGLPMNERFFVAGEDLHSWTLLGE</sequence>
<dbReference type="PANTHER" id="PTHR11012">
    <property type="entry name" value="PROTEIN KINASE-LIKE DOMAIN-CONTAINING"/>
    <property type="match status" value="1"/>
</dbReference>
<reference evidence="1 2" key="1">
    <citation type="submission" date="2020-08" db="EMBL/GenBank/DDBJ databases">
        <title>Genomic Encyclopedia of Type Strains, Phase IV (KMG-IV): sequencing the most valuable type-strain genomes for metagenomic binning, comparative biology and taxonomic classification.</title>
        <authorList>
            <person name="Goeker M."/>
        </authorList>
    </citation>
    <scope>NUCLEOTIDE SEQUENCE [LARGE SCALE GENOMIC DNA]</scope>
    <source>
        <strain evidence="1 2">DSM 29348</strain>
    </source>
</reference>
<dbReference type="EMBL" id="JACIEB010000004">
    <property type="protein sequence ID" value="MBB3982314.1"/>
    <property type="molecule type" value="Genomic_DNA"/>
</dbReference>
<name>A0A7W6DGS8_9SPHN</name>
<gene>
    <name evidence="1" type="ORF">GGR44_001977</name>
</gene>
<organism evidence="1 2">
    <name type="scientific">Sphingobium fontiphilum</name>
    <dbReference type="NCBI Taxonomy" id="944425"/>
    <lineage>
        <taxon>Bacteria</taxon>
        <taxon>Pseudomonadati</taxon>
        <taxon>Pseudomonadota</taxon>
        <taxon>Alphaproteobacteria</taxon>
        <taxon>Sphingomonadales</taxon>
        <taxon>Sphingomonadaceae</taxon>
        <taxon>Sphingobium</taxon>
    </lineage>
</organism>
<accession>A0A7W6DGS8</accession>
<dbReference type="Proteomes" id="UP000552757">
    <property type="component" value="Unassembled WGS sequence"/>
</dbReference>
<dbReference type="Pfam" id="PF02958">
    <property type="entry name" value="EcKL"/>
    <property type="match status" value="1"/>
</dbReference>
<keyword evidence="2" id="KW-1185">Reference proteome</keyword>
<proteinExistence type="predicted"/>